<dbReference type="KEGG" id="vg:55006487"/>
<keyword evidence="2" id="KW-1185">Reference proteome</keyword>
<dbReference type="EMBL" id="MH834603">
    <property type="protein sequence ID" value="AYN57330.1"/>
    <property type="molecule type" value="Genomic_DNA"/>
</dbReference>
<evidence type="ECO:0000313" key="2">
    <source>
        <dbReference type="Proteomes" id="UP000277028"/>
    </source>
</evidence>
<dbReference type="RefSeq" id="YP_009815266.1">
    <property type="nucleotide sequence ID" value="NC_048091.1"/>
</dbReference>
<name>A0A3G2KEH5_9CAUD</name>
<gene>
    <name evidence="1" type="primary">64</name>
    <name evidence="1" type="ORF">PBI_BRIDGETTE_64</name>
</gene>
<dbReference type="Proteomes" id="UP000277028">
    <property type="component" value="Segment"/>
</dbReference>
<dbReference type="GeneID" id="55006487"/>
<protein>
    <submittedName>
        <fullName evidence="1">Uncharacterized protein</fullName>
    </submittedName>
</protein>
<proteinExistence type="predicted"/>
<reference evidence="1 2" key="1">
    <citation type="submission" date="2018-09" db="EMBL/GenBank/DDBJ databases">
        <authorList>
            <person name="Rimple P.A."/>
            <person name="Stoner T.H."/>
            <person name="Garlena R.A."/>
            <person name="Russell D.A."/>
            <person name="Pope W.H."/>
            <person name="Jacobs-Sera D."/>
            <person name="Hatfull G.F."/>
        </authorList>
    </citation>
    <scope>NUCLEOTIDE SEQUENCE [LARGE SCALE GENOMIC DNA]</scope>
</reference>
<organism evidence="1 2">
    <name type="scientific">Arthrobacter phage Bridgette</name>
    <dbReference type="NCBI Taxonomy" id="2419949"/>
    <lineage>
        <taxon>Viruses</taxon>
        <taxon>Duplodnaviria</taxon>
        <taxon>Heunggongvirae</taxon>
        <taxon>Uroviricota</taxon>
        <taxon>Caudoviricetes</taxon>
        <taxon>Bridgettevirus</taxon>
        <taxon>Bridgettevirus bridgette</taxon>
    </lineage>
</organism>
<evidence type="ECO:0000313" key="1">
    <source>
        <dbReference type="EMBL" id="AYN57330.1"/>
    </source>
</evidence>
<sequence>MNQTSKPRIRSTVSMTFNREIEAQDLQGFLADVPAEATVRVDVERGDPRDPREAGHFSITITATWNGAAK</sequence>
<accession>A0A3G2KEH5</accession>